<keyword evidence="2" id="KW-0489">Methyltransferase</keyword>
<evidence type="ECO:0000259" key="1">
    <source>
        <dbReference type="Pfam" id="PF08241"/>
    </source>
</evidence>
<keyword evidence="2" id="KW-0808">Transferase</keyword>
<dbReference type="PANTHER" id="PTHR43591">
    <property type="entry name" value="METHYLTRANSFERASE"/>
    <property type="match status" value="1"/>
</dbReference>
<dbReference type="RefSeq" id="WP_071028624.1">
    <property type="nucleotide sequence ID" value="NZ_MLQM01000129.1"/>
</dbReference>
<dbReference type="PANTHER" id="PTHR43591:SF24">
    <property type="entry name" value="2-METHOXY-6-POLYPRENYL-1,4-BENZOQUINOL METHYLASE, MITOCHONDRIAL"/>
    <property type="match status" value="1"/>
</dbReference>
<gene>
    <name evidence="2" type="ORF">BKN37_19575</name>
</gene>
<sequence length="249" mass="26260">MTDLDRTLPPALHRALELLSDPPTQPDVSKGYLDLLGGEAAEDAAVPKNTGAIQALWASPVGSMLYDNAQAVSRRLISAWQHPTEWLDLQPGAIALDVGCGPGPVTTALARAVGPSGLALGLDISEPMLARAVRAESGPQTGFLRADAQQLPLRDATVDAVVSIAAVQLIPDPAAALAEMGRVLRPGGRLAVMVPTAGRAARFWRMLPNGGAHVFDEDELGDLLEDQGFVSVRTKNFGTIQWLRAKLPS</sequence>
<keyword evidence="3" id="KW-1185">Reference proteome</keyword>
<dbReference type="AlphaFoldDB" id="A0A1S1NFH5"/>
<evidence type="ECO:0000313" key="2">
    <source>
        <dbReference type="EMBL" id="OHU99127.1"/>
    </source>
</evidence>
<feature type="domain" description="Methyltransferase type 11" evidence="1">
    <location>
        <begin position="96"/>
        <end position="191"/>
    </location>
</feature>
<dbReference type="GO" id="GO:0032259">
    <property type="term" value="P:methylation"/>
    <property type="evidence" value="ECO:0007669"/>
    <property type="project" value="UniProtKB-KW"/>
</dbReference>
<dbReference type="GO" id="GO:0008757">
    <property type="term" value="F:S-adenosylmethionine-dependent methyltransferase activity"/>
    <property type="evidence" value="ECO:0007669"/>
    <property type="project" value="InterPro"/>
</dbReference>
<dbReference type="EMBL" id="MLQM01000129">
    <property type="protein sequence ID" value="OHU99127.1"/>
    <property type="molecule type" value="Genomic_DNA"/>
</dbReference>
<protein>
    <submittedName>
        <fullName evidence="2">SAM-dependent methyltransferase</fullName>
    </submittedName>
</protein>
<proteinExistence type="predicted"/>
<dbReference type="InterPro" id="IPR029063">
    <property type="entry name" value="SAM-dependent_MTases_sf"/>
</dbReference>
<dbReference type="Pfam" id="PF08241">
    <property type="entry name" value="Methyltransf_11"/>
    <property type="match status" value="1"/>
</dbReference>
<comment type="caution">
    <text evidence="2">The sequence shown here is derived from an EMBL/GenBank/DDBJ whole genome shotgun (WGS) entry which is preliminary data.</text>
</comment>
<dbReference type="CDD" id="cd02440">
    <property type="entry name" value="AdoMet_MTases"/>
    <property type="match status" value="1"/>
</dbReference>
<dbReference type="Gene3D" id="3.40.50.150">
    <property type="entry name" value="Vaccinia Virus protein VP39"/>
    <property type="match status" value="1"/>
</dbReference>
<evidence type="ECO:0000313" key="3">
    <source>
        <dbReference type="Proteomes" id="UP000179734"/>
    </source>
</evidence>
<dbReference type="Proteomes" id="UP000179734">
    <property type="component" value="Unassembled WGS sequence"/>
</dbReference>
<dbReference type="SUPFAM" id="SSF53335">
    <property type="entry name" value="S-adenosyl-L-methionine-dependent methyltransferases"/>
    <property type="match status" value="1"/>
</dbReference>
<organism evidence="2 3">
    <name type="scientific">Mycobacterium talmoniae</name>
    <dbReference type="NCBI Taxonomy" id="1858794"/>
    <lineage>
        <taxon>Bacteria</taxon>
        <taxon>Bacillati</taxon>
        <taxon>Actinomycetota</taxon>
        <taxon>Actinomycetes</taxon>
        <taxon>Mycobacteriales</taxon>
        <taxon>Mycobacteriaceae</taxon>
        <taxon>Mycobacterium</taxon>
    </lineage>
</organism>
<name>A0A1S1NFH5_9MYCO</name>
<accession>A0A1S1NFH5</accession>
<dbReference type="InterPro" id="IPR013216">
    <property type="entry name" value="Methyltransf_11"/>
</dbReference>
<reference evidence="2 3" key="1">
    <citation type="submission" date="2016-10" db="EMBL/GenBank/DDBJ databases">
        <title>Genome sequence of Mycobacterium talmonii.</title>
        <authorList>
            <person name="Greninger A.L."/>
            <person name="Elliott B."/>
            <person name="Vasireddy S."/>
            <person name="Vasireddy R."/>
        </authorList>
    </citation>
    <scope>NUCLEOTIDE SEQUENCE [LARGE SCALE GENOMIC DNA]</scope>
    <source>
        <strain evidence="3">NE-TNMC-100812</strain>
    </source>
</reference>